<evidence type="ECO:0000313" key="1">
    <source>
        <dbReference type="EMBL" id="KAK4018664.1"/>
    </source>
</evidence>
<name>A0ABR0A0I0_9CRUS</name>
<keyword evidence="2" id="KW-1185">Reference proteome</keyword>
<organism evidence="1 2">
    <name type="scientific">Daphnia magna</name>
    <dbReference type="NCBI Taxonomy" id="35525"/>
    <lineage>
        <taxon>Eukaryota</taxon>
        <taxon>Metazoa</taxon>
        <taxon>Ecdysozoa</taxon>
        <taxon>Arthropoda</taxon>
        <taxon>Crustacea</taxon>
        <taxon>Branchiopoda</taxon>
        <taxon>Diplostraca</taxon>
        <taxon>Cladocera</taxon>
        <taxon>Anomopoda</taxon>
        <taxon>Daphniidae</taxon>
        <taxon>Daphnia</taxon>
    </lineage>
</organism>
<accession>A0ABR0A0I0</accession>
<protein>
    <submittedName>
        <fullName evidence="1">Uncharacterized protein</fullName>
    </submittedName>
</protein>
<evidence type="ECO:0000313" key="2">
    <source>
        <dbReference type="Proteomes" id="UP001234178"/>
    </source>
</evidence>
<dbReference type="Proteomes" id="UP001234178">
    <property type="component" value="Unassembled WGS sequence"/>
</dbReference>
<gene>
    <name evidence="1" type="ORF">OUZ56_000709</name>
</gene>
<reference evidence="1 2" key="1">
    <citation type="journal article" date="2023" name="Nucleic Acids Res.">
        <title>The hologenome of Daphnia magna reveals possible DNA methylation and microbiome-mediated evolution of the host genome.</title>
        <authorList>
            <person name="Chaturvedi A."/>
            <person name="Li X."/>
            <person name="Dhandapani V."/>
            <person name="Marshall H."/>
            <person name="Kissane S."/>
            <person name="Cuenca-Cambronero M."/>
            <person name="Asole G."/>
            <person name="Calvet F."/>
            <person name="Ruiz-Romero M."/>
            <person name="Marangio P."/>
            <person name="Guigo R."/>
            <person name="Rago D."/>
            <person name="Mirbahai L."/>
            <person name="Eastwood N."/>
            <person name="Colbourne J.K."/>
            <person name="Zhou J."/>
            <person name="Mallon E."/>
            <person name="Orsini L."/>
        </authorList>
    </citation>
    <scope>NUCLEOTIDE SEQUENCE [LARGE SCALE GENOMIC DNA]</scope>
    <source>
        <strain evidence="1">LRV0_1</strain>
    </source>
</reference>
<dbReference type="EMBL" id="JAOYFB010000036">
    <property type="protein sequence ID" value="KAK4018664.1"/>
    <property type="molecule type" value="Genomic_DNA"/>
</dbReference>
<comment type="caution">
    <text evidence="1">The sequence shown here is derived from an EMBL/GenBank/DDBJ whole genome shotgun (WGS) entry which is preliminary data.</text>
</comment>
<proteinExistence type="predicted"/>
<sequence length="175" mass="19549">MPIFDYIFPSSFHVDVRGREDGGVLIGDEPSRGVTPAKREKNGNITFEKGKKKKKPACMYTCKAAQRDTTTHEKMFFTEDIFSLGPAAGVVRLRHALTPGKQRMLNRIYTIASWMRSSLLLVTSSNYLMCHIVIDVDGGRWLVFMLSVSLGSSSSYAQRVVTGVTHWVHIIHADG</sequence>